<reference evidence="2" key="1">
    <citation type="submission" date="2016-01" db="EMBL/GenBank/DDBJ databases">
        <authorList>
            <person name="Mitreva M."/>
            <person name="Pepin K.H."/>
            <person name="Mihindukulasuriya K.A."/>
            <person name="Fulton R."/>
            <person name="Fronick C."/>
            <person name="O'Laughlin M."/>
            <person name="Miner T."/>
            <person name="Herter B."/>
            <person name="Rosa B.A."/>
            <person name="Cordes M."/>
            <person name="Tomlinson C."/>
            <person name="Wollam A."/>
            <person name="Palsikar V.B."/>
            <person name="Mardis E.R."/>
            <person name="Wilson R.K."/>
        </authorList>
    </citation>
    <scope>NUCLEOTIDE SEQUENCE [LARGE SCALE GENOMIC DNA]</scope>
    <source>
        <strain evidence="2">DNF01167</strain>
    </source>
</reference>
<dbReference type="EMBL" id="LSDC01000097">
    <property type="protein sequence ID" value="KXB58398.1"/>
    <property type="molecule type" value="Genomic_DNA"/>
</dbReference>
<accession>A0A133ZSH7</accession>
<gene>
    <name evidence="1" type="ORF">HMPREF3186_01404</name>
</gene>
<proteinExistence type="predicted"/>
<comment type="caution">
    <text evidence="1">The sequence shown here is derived from an EMBL/GenBank/DDBJ whole genome shotgun (WGS) entry which is preliminary data.</text>
</comment>
<protein>
    <submittedName>
        <fullName evidence="1">RNA polymerase sigma factor, sigma-70 family</fullName>
    </submittedName>
</protein>
<sequence length="174" mass="20914">MKRQLYLNDKDTERFYEILNQKKQLIIKALYKVHIPAKLHHEFYNYGLEGLLISFLILNEGKISEQDFDRFAFTTIKRKLIDEIRYRNKDKSIPLDIFDNNISDATDNSYEYLYIQLFEYVQKTLEQQEFEFFCEFVKTLNIKQTAKALNISLATAYRIHKRIKGVCEKFLLEC</sequence>
<evidence type="ECO:0000313" key="2">
    <source>
        <dbReference type="Proteomes" id="UP000070355"/>
    </source>
</evidence>
<dbReference type="AlphaFoldDB" id="A0A133ZSH7"/>
<dbReference type="OrthoDB" id="2990073at2"/>
<dbReference type="Proteomes" id="UP000070355">
    <property type="component" value="Unassembled WGS sequence"/>
</dbReference>
<name>A0A133ZSH7_9BACL</name>
<dbReference type="PATRIC" id="fig|1379.3.peg.1388"/>
<organism evidence="1 2">
    <name type="scientific">Gemella haemolysans</name>
    <dbReference type="NCBI Taxonomy" id="1379"/>
    <lineage>
        <taxon>Bacteria</taxon>
        <taxon>Bacillati</taxon>
        <taxon>Bacillota</taxon>
        <taxon>Bacilli</taxon>
        <taxon>Bacillales</taxon>
        <taxon>Gemellaceae</taxon>
        <taxon>Gemella</taxon>
    </lineage>
</organism>
<evidence type="ECO:0000313" key="1">
    <source>
        <dbReference type="EMBL" id="KXB58398.1"/>
    </source>
</evidence>
<dbReference type="RefSeq" id="WP_060914500.1">
    <property type="nucleotide sequence ID" value="NZ_JAGZGJ010000022.1"/>
</dbReference>